<proteinExistence type="predicted"/>
<protein>
    <submittedName>
        <fullName evidence="2">Uncharacterized protein</fullName>
    </submittedName>
</protein>
<dbReference type="EMBL" id="JAGYWB010000019">
    <property type="protein sequence ID" value="KAI0489030.1"/>
    <property type="molecule type" value="Genomic_DNA"/>
</dbReference>
<keyword evidence="1" id="KW-1133">Transmembrane helix</keyword>
<keyword evidence="1" id="KW-0812">Transmembrane</keyword>
<evidence type="ECO:0000313" key="3">
    <source>
        <dbReference type="Proteomes" id="UP000829196"/>
    </source>
</evidence>
<keyword evidence="1" id="KW-0472">Membrane</keyword>
<name>A0A8T3A4Q7_DENNO</name>
<sequence length="68" mass="7835">MAEVPAFLLLGSLTVPAHFSRRRLRRLSIEPFKVGSQLRFGARIWSKTAFFLSNALFLSFITFIYVLE</sequence>
<keyword evidence="3" id="KW-1185">Reference proteome</keyword>
<feature type="transmembrane region" description="Helical" evidence="1">
    <location>
        <begin position="44"/>
        <end position="67"/>
    </location>
</feature>
<accession>A0A8T3A4Q7</accession>
<gene>
    <name evidence="2" type="ORF">KFK09_028871</name>
</gene>
<evidence type="ECO:0000256" key="1">
    <source>
        <dbReference type="SAM" id="Phobius"/>
    </source>
</evidence>
<dbReference type="Proteomes" id="UP000829196">
    <property type="component" value="Unassembled WGS sequence"/>
</dbReference>
<reference evidence="2" key="1">
    <citation type="journal article" date="2022" name="Front. Genet.">
        <title>Chromosome-Scale Assembly of the Dendrobium nobile Genome Provides Insights Into the Molecular Mechanism of the Biosynthesis of the Medicinal Active Ingredient of Dendrobium.</title>
        <authorList>
            <person name="Xu Q."/>
            <person name="Niu S.-C."/>
            <person name="Li K.-L."/>
            <person name="Zheng P.-J."/>
            <person name="Zhang X.-J."/>
            <person name="Jia Y."/>
            <person name="Liu Y."/>
            <person name="Niu Y.-X."/>
            <person name="Yu L.-H."/>
            <person name="Chen D.-F."/>
            <person name="Zhang G.-Q."/>
        </authorList>
    </citation>
    <scope>NUCLEOTIDE SEQUENCE</scope>
    <source>
        <tissue evidence="2">Leaf</tissue>
    </source>
</reference>
<organism evidence="2 3">
    <name type="scientific">Dendrobium nobile</name>
    <name type="common">Orchid</name>
    <dbReference type="NCBI Taxonomy" id="94219"/>
    <lineage>
        <taxon>Eukaryota</taxon>
        <taxon>Viridiplantae</taxon>
        <taxon>Streptophyta</taxon>
        <taxon>Embryophyta</taxon>
        <taxon>Tracheophyta</taxon>
        <taxon>Spermatophyta</taxon>
        <taxon>Magnoliopsida</taxon>
        <taxon>Liliopsida</taxon>
        <taxon>Asparagales</taxon>
        <taxon>Orchidaceae</taxon>
        <taxon>Epidendroideae</taxon>
        <taxon>Malaxideae</taxon>
        <taxon>Dendrobiinae</taxon>
        <taxon>Dendrobium</taxon>
    </lineage>
</organism>
<dbReference type="AlphaFoldDB" id="A0A8T3A4Q7"/>
<comment type="caution">
    <text evidence="2">The sequence shown here is derived from an EMBL/GenBank/DDBJ whole genome shotgun (WGS) entry which is preliminary data.</text>
</comment>
<evidence type="ECO:0000313" key="2">
    <source>
        <dbReference type="EMBL" id="KAI0489030.1"/>
    </source>
</evidence>